<feature type="region of interest" description="Disordered" evidence="1">
    <location>
        <begin position="919"/>
        <end position="946"/>
    </location>
</feature>
<evidence type="ECO:0008006" key="4">
    <source>
        <dbReference type="Google" id="ProtNLM"/>
    </source>
</evidence>
<keyword evidence="3" id="KW-1185">Reference proteome</keyword>
<accession>A0A9P0FBA7</accession>
<dbReference type="OrthoDB" id="6614653at2759"/>
<dbReference type="Proteomes" id="UP001154078">
    <property type="component" value="Chromosome 10"/>
</dbReference>
<organism evidence="2 3">
    <name type="scientific">Brassicogethes aeneus</name>
    <name type="common">Rape pollen beetle</name>
    <name type="synonym">Meligethes aeneus</name>
    <dbReference type="NCBI Taxonomy" id="1431903"/>
    <lineage>
        <taxon>Eukaryota</taxon>
        <taxon>Metazoa</taxon>
        <taxon>Ecdysozoa</taxon>
        <taxon>Arthropoda</taxon>
        <taxon>Hexapoda</taxon>
        <taxon>Insecta</taxon>
        <taxon>Pterygota</taxon>
        <taxon>Neoptera</taxon>
        <taxon>Endopterygota</taxon>
        <taxon>Coleoptera</taxon>
        <taxon>Polyphaga</taxon>
        <taxon>Cucujiformia</taxon>
        <taxon>Nitidulidae</taxon>
        <taxon>Meligethinae</taxon>
        <taxon>Brassicogethes</taxon>
    </lineage>
</organism>
<name>A0A9P0FBA7_BRAAE</name>
<evidence type="ECO:0000313" key="2">
    <source>
        <dbReference type="EMBL" id="CAH0548734.1"/>
    </source>
</evidence>
<protein>
    <recommendedName>
        <fullName evidence="4">DUF2428 domain-containing protein</fullName>
    </recommendedName>
</protein>
<sequence>MDTFQDFISFLAFLGEQDKIILNNNIEVNSRRISELLLETNNDTPKFYVELLTQIGENNFVILHDDKFEYKIFIHEKWMFTVTLLVSLRHNKYISNQKLLQENSQNDIRVIMMILLNNLKISEVVTLQLLILLEIILKKHSDVLEENLCVDTLKNMNNIALCPISKFKYYAHCISKIILKFIPKKCLNSYENLHYLPVRGIETSDLVKVVYQNQDFDINLVKKCIRLFQNNLDSKDGSSLYEFLISCDFEFWREKIWPYFKESFENIKLEGEYFQSLVKYWIPLNIKRYQDTFYDFLLTQNINFTLESLIYYELKKQSFNGSLYDENMLKYVKNSETKNIVLKTFVFKGFKPRLYDLNCIKYYLFSTTDILSESSQKTLRQIFSHIFLYGNNLTRKNIDTEILEDFFVDLYNYISPLFNIQSDLASQVLLIILNSAKMPTKKLTLSYTPERLDFYEENNNLLYKKMQGCQKWHFENQTIIGLIKFWFLKTEGVNENVTQIILGYFTDNIKIECDILKIVENFAKNPNLQSCEKIKNYAKICENADFEKIMCVQNDLLNKGFIECDENILFKSVLLMEVILIYSEKNVFSPNIVDFLIKSVDVLNQLLNEEKFRNITNRATKILETYINNLLIFIKISYAKLPNNLKEKIMELIVKIIKISNMKKPVTMSVEVLKYLGCMENNFDKNLNIKLLARTMEHIIYSPERLNVKIRRNPETRLVLHALITSEKHSDKPLLFWCLEFLMDVLRNKKSSDSALTSSFHCLEIIVSDNTIQKHTMKYVPEIIEHTVLLYKNPSWSVRNGLIQMVKAIIERFFGVFINLETRPKTIEDLFVIFPKLSTFFQQFLNQPNFTPSHVIIFLYFSESKFRDQIFQNPEVVSTRFKFSTAFFDLANSVTGYYGNQMALLNDFRNVNKKLSSFRKNGGGSGTTSKCERFSGEKTEGESERFGARMGGIGGAAQQKIMASVDAEIDGVHQKARVQEGR</sequence>
<dbReference type="EMBL" id="OV121141">
    <property type="protein sequence ID" value="CAH0548734.1"/>
    <property type="molecule type" value="Genomic_DNA"/>
</dbReference>
<evidence type="ECO:0000313" key="3">
    <source>
        <dbReference type="Proteomes" id="UP001154078"/>
    </source>
</evidence>
<reference evidence="2" key="1">
    <citation type="submission" date="2021-12" db="EMBL/GenBank/DDBJ databases">
        <authorList>
            <person name="King R."/>
        </authorList>
    </citation>
    <scope>NUCLEOTIDE SEQUENCE</scope>
</reference>
<gene>
    <name evidence="2" type="ORF">MELIAE_LOCUS2143</name>
</gene>
<feature type="compositionally biased region" description="Basic and acidic residues" evidence="1">
    <location>
        <begin position="930"/>
        <end position="946"/>
    </location>
</feature>
<proteinExistence type="predicted"/>
<evidence type="ECO:0000256" key="1">
    <source>
        <dbReference type="SAM" id="MobiDB-lite"/>
    </source>
</evidence>
<dbReference type="AlphaFoldDB" id="A0A9P0FBA7"/>